<protein>
    <recommendedName>
        <fullName evidence="3">Condensation domain-containing protein</fullName>
    </recommendedName>
</protein>
<comment type="caution">
    <text evidence="1">The sequence shown here is derived from an EMBL/GenBank/DDBJ whole genome shotgun (WGS) entry which is preliminary data.</text>
</comment>
<evidence type="ECO:0000313" key="1">
    <source>
        <dbReference type="EMBL" id="TDC99032.1"/>
    </source>
</evidence>
<dbReference type="OrthoDB" id="4238579at2"/>
<dbReference type="Gene3D" id="3.30.559.30">
    <property type="entry name" value="Nonribosomal peptide synthetase, condensation domain"/>
    <property type="match status" value="1"/>
</dbReference>
<dbReference type="AlphaFoldDB" id="A0A4R4V9B8"/>
<accession>A0A4R4V9B8</accession>
<dbReference type="SUPFAM" id="SSF52777">
    <property type="entry name" value="CoA-dependent acyltransferases"/>
    <property type="match status" value="1"/>
</dbReference>
<name>A0A4R4V9B8_9ACTN</name>
<sequence>GSRRGVGASINTLPVRIDTTGRTVTEGVRAAHETLTGLIRHEHAPLSLAQRCSGVPAGVPLFTSLLNYRHDTLDRDGEAAAWLGVEALSSRERTNYPFVVMVDDSGDRFRLTAQVQAAIDPGQVCALLVQALTELTAGDRALAELDVLPVAER</sequence>
<organism evidence="1 2">
    <name type="scientific">Nonomuraea diastatica</name>
    <dbReference type="NCBI Taxonomy" id="1848329"/>
    <lineage>
        <taxon>Bacteria</taxon>
        <taxon>Bacillati</taxon>
        <taxon>Actinomycetota</taxon>
        <taxon>Actinomycetes</taxon>
        <taxon>Streptosporangiales</taxon>
        <taxon>Streptosporangiaceae</taxon>
        <taxon>Nonomuraea</taxon>
    </lineage>
</organism>
<feature type="non-terminal residue" evidence="1">
    <location>
        <position position="153"/>
    </location>
</feature>
<gene>
    <name evidence="1" type="ORF">E1294_52210</name>
</gene>
<reference evidence="1 2" key="1">
    <citation type="submission" date="2019-03" db="EMBL/GenBank/DDBJ databases">
        <title>Draft genome sequences of novel Actinobacteria.</title>
        <authorList>
            <person name="Sahin N."/>
            <person name="Ay H."/>
            <person name="Saygin H."/>
        </authorList>
    </citation>
    <scope>NUCLEOTIDE SEQUENCE [LARGE SCALE GENOMIC DNA]</scope>
    <source>
        <strain evidence="1 2">KC712</strain>
    </source>
</reference>
<proteinExistence type="predicted"/>
<evidence type="ECO:0000313" key="2">
    <source>
        <dbReference type="Proteomes" id="UP000294543"/>
    </source>
</evidence>
<feature type="non-terminal residue" evidence="1">
    <location>
        <position position="1"/>
    </location>
</feature>
<dbReference type="Proteomes" id="UP000294543">
    <property type="component" value="Unassembled WGS sequence"/>
</dbReference>
<dbReference type="EMBL" id="SMKP01000469">
    <property type="protein sequence ID" value="TDC99032.1"/>
    <property type="molecule type" value="Genomic_DNA"/>
</dbReference>
<keyword evidence="2" id="KW-1185">Reference proteome</keyword>
<evidence type="ECO:0008006" key="3">
    <source>
        <dbReference type="Google" id="ProtNLM"/>
    </source>
</evidence>